<dbReference type="InterPro" id="IPR051865">
    <property type="entry name" value="WD-repeat_CDT2_adapter"/>
</dbReference>
<dbReference type="PRINTS" id="PR00320">
    <property type="entry name" value="GPROTEINBRPT"/>
</dbReference>
<dbReference type="Pfam" id="PF00400">
    <property type="entry name" value="WD40"/>
    <property type="match status" value="4"/>
</dbReference>
<dbReference type="GO" id="GO:0043161">
    <property type="term" value="P:proteasome-mediated ubiquitin-dependent protein catabolic process"/>
    <property type="evidence" value="ECO:0007669"/>
    <property type="project" value="TreeGrafter"/>
</dbReference>
<name>A0AAD5K405_9FUNG</name>
<dbReference type="Proteomes" id="UP001209540">
    <property type="component" value="Unassembled WGS sequence"/>
</dbReference>
<evidence type="ECO:0000313" key="8">
    <source>
        <dbReference type="EMBL" id="KAI9255057.1"/>
    </source>
</evidence>
<keyword evidence="3" id="KW-0677">Repeat</keyword>
<evidence type="ECO:0000256" key="2">
    <source>
        <dbReference type="ARBA" id="ARBA00022574"/>
    </source>
</evidence>
<dbReference type="Gene3D" id="2.130.10.10">
    <property type="entry name" value="YVTN repeat-like/Quinoprotein amine dehydrogenase"/>
    <property type="match status" value="3"/>
</dbReference>
<reference evidence="8" key="1">
    <citation type="journal article" date="2022" name="IScience">
        <title>Evolution of zygomycete secretomes and the origins of terrestrial fungal ecologies.</title>
        <authorList>
            <person name="Chang Y."/>
            <person name="Wang Y."/>
            <person name="Mondo S."/>
            <person name="Ahrendt S."/>
            <person name="Andreopoulos W."/>
            <person name="Barry K."/>
            <person name="Beard J."/>
            <person name="Benny G.L."/>
            <person name="Blankenship S."/>
            <person name="Bonito G."/>
            <person name="Cuomo C."/>
            <person name="Desiro A."/>
            <person name="Gervers K.A."/>
            <person name="Hundley H."/>
            <person name="Kuo A."/>
            <person name="LaButti K."/>
            <person name="Lang B.F."/>
            <person name="Lipzen A."/>
            <person name="O'Donnell K."/>
            <person name="Pangilinan J."/>
            <person name="Reynolds N."/>
            <person name="Sandor L."/>
            <person name="Smith M.E."/>
            <person name="Tsang A."/>
            <person name="Grigoriev I.V."/>
            <person name="Stajich J.E."/>
            <person name="Spatafora J.W."/>
        </authorList>
    </citation>
    <scope>NUCLEOTIDE SEQUENCE</scope>
    <source>
        <strain evidence="8">RSA 2281</strain>
    </source>
</reference>
<dbReference type="PANTHER" id="PTHR22852:SF0">
    <property type="entry name" value="DENTICLELESS PROTEIN HOMOLOG"/>
    <property type="match status" value="1"/>
</dbReference>
<dbReference type="PROSITE" id="PS00678">
    <property type="entry name" value="WD_REPEATS_1"/>
    <property type="match status" value="1"/>
</dbReference>
<gene>
    <name evidence="8" type="ORF">BDA99DRAFT_539976</name>
</gene>
<dbReference type="PANTHER" id="PTHR22852">
    <property type="entry name" value="LETHAL 2 DENTICLELESS PROTEIN RETINOIC ACID-REGULATED NUCLEAR MATRIX-ASSOCIATED PROTEIN"/>
    <property type="match status" value="1"/>
</dbReference>
<dbReference type="AlphaFoldDB" id="A0AAD5K405"/>
<dbReference type="PROSITE" id="PS50294">
    <property type="entry name" value="WD_REPEATS_REGION"/>
    <property type="match status" value="3"/>
</dbReference>
<keyword evidence="2 6" id="KW-0853">WD repeat</keyword>
<sequence length="424" mass="48527">MTKRKYNDNETETVEEYRNQTTNPQTWSVHKALRMRAIHGRRYRGQSINIPGRKLLERFQCHDQSIYRFYYPNGQDCVPFACAYSHSLPLLAVGDEERRVSLIRTDKDNTLASASFHKTFYTHADAILDIKWNNADDLLMTASADWLIRLWDVEHQSCVATLKGHELSLRSANFHPSNPHLIISSSKDGSFCIWDTRYRLLRQNDPDVNDGIGHEAPVYGPIKTTQLAHDVSKVKKSKSIKSTPFGRVVPDRSVTCALFVPFQENKIVTSGSYDGKIKIWDCRAGRDAQPIDEWGTCDDSFARPRGITDLKIDSTGTRLFSLSMDHRIHMHHLNNLSQPIRRFDNSKQKLNTFYVKMDLSADDRYLLCGSSNSFVYTWDVERPQSGPVIFEGHEGETTSVSWSGNTSEFASCSDDGSVRIWKYR</sequence>
<dbReference type="EMBL" id="JAIXMP010000023">
    <property type="protein sequence ID" value="KAI9255057.1"/>
    <property type="molecule type" value="Genomic_DNA"/>
</dbReference>
<dbReference type="InterPro" id="IPR001680">
    <property type="entry name" value="WD40_rpt"/>
</dbReference>
<comment type="caution">
    <text evidence="8">The sequence shown here is derived from an EMBL/GenBank/DDBJ whole genome shotgun (WGS) entry which is preliminary data.</text>
</comment>
<feature type="repeat" description="WD" evidence="6">
    <location>
        <begin position="162"/>
        <end position="197"/>
    </location>
</feature>
<dbReference type="SUPFAM" id="SSF50978">
    <property type="entry name" value="WD40 repeat-like"/>
    <property type="match status" value="1"/>
</dbReference>
<proteinExistence type="inferred from homology"/>
<keyword evidence="4" id="KW-0833">Ubl conjugation pathway</keyword>
<evidence type="ECO:0000256" key="5">
    <source>
        <dbReference type="ARBA" id="ARBA00038344"/>
    </source>
</evidence>
<keyword evidence="9" id="KW-1185">Reference proteome</keyword>
<evidence type="ECO:0000256" key="4">
    <source>
        <dbReference type="ARBA" id="ARBA00022786"/>
    </source>
</evidence>
<feature type="region of interest" description="Disordered" evidence="7">
    <location>
        <begin position="1"/>
        <end position="21"/>
    </location>
</feature>
<dbReference type="PROSITE" id="PS50082">
    <property type="entry name" value="WD_REPEATS_2"/>
    <property type="match status" value="4"/>
</dbReference>
<feature type="repeat" description="WD" evidence="6">
    <location>
        <begin position="120"/>
        <end position="161"/>
    </location>
</feature>
<dbReference type="InterPro" id="IPR019775">
    <property type="entry name" value="WD40_repeat_CS"/>
</dbReference>
<organism evidence="8 9">
    <name type="scientific">Phascolomyces articulosus</name>
    <dbReference type="NCBI Taxonomy" id="60185"/>
    <lineage>
        <taxon>Eukaryota</taxon>
        <taxon>Fungi</taxon>
        <taxon>Fungi incertae sedis</taxon>
        <taxon>Mucoromycota</taxon>
        <taxon>Mucoromycotina</taxon>
        <taxon>Mucoromycetes</taxon>
        <taxon>Mucorales</taxon>
        <taxon>Lichtheimiaceae</taxon>
        <taxon>Phascolomyces</taxon>
    </lineage>
</organism>
<dbReference type="SMART" id="SM00320">
    <property type="entry name" value="WD40"/>
    <property type="match status" value="7"/>
</dbReference>
<dbReference type="GO" id="GO:0030674">
    <property type="term" value="F:protein-macromolecule adaptor activity"/>
    <property type="evidence" value="ECO:0007669"/>
    <property type="project" value="TreeGrafter"/>
</dbReference>
<dbReference type="GO" id="GO:0005634">
    <property type="term" value="C:nucleus"/>
    <property type="evidence" value="ECO:0007669"/>
    <property type="project" value="TreeGrafter"/>
</dbReference>
<dbReference type="InterPro" id="IPR020472">
    <property type="entry name" value="WD40_PAC1"/>
</dbReference>
<feature type="repeat" description="WD" evidence="6">
    <location>
        <begin position="264"/>
        <end position="290"/>
    </location>
</feature>
<protein>
    <submittedName>
        <fullName evidence="8">WD40-repeat-containing domain protein</fullName>
    </submittedName>
</protein>
<dbReference type="InterPro" id="IPR015943">
    <property type="entry name" value="WD40/YVTN_repeat-like_dom_sf"/>
</dbReference>
<evidence type="ECO:0000313" key="9">
    <source>
        <dbReference type="Proteomes" id="UP001209540"/>
    </source>
</evidence>
<comment type="similarity">
    <text evidence="5">Belongs to the WD repeat cdt2 family.</text>
</comment>
<feature type="repeat" description="WD" evidence="6">
    <location>
        <begin position="390"/>
        <end position="424"/>
    </location>
</feature>
<dbReference type="InterPro" id="IPR036322">
    <property type="entry name" value="WD40_repeat_dom_sf"/>
</dbReference>
<accession>A0AAD5K405</accession>
<reference evidence="8" key="2">
    <citation type="submission" date="2023-02" db="EMBL/GenBank/DDBJ databases">
        <authorList>
            <consortium name="DOE Joint Genome Institute"/>
            <person name="Mondo S.J."/>
            <person name="Chang Y."/>
            <person name="Wang Y."/>
            <person name="Ahrendt S."/>
            <person name="Andreopoulos W."/>
            <person name="Barry K."/>
            <person name="Beard J."/>
            <person name="Benny G.L."/>
            <person name="Blankenship S."/>
            <person name="Bonito G."/>
            <person name="Cuomo C."/>
            <person name="Desiro A."/>
            <person name="Gervers K.A."/>
            <person name="Hundley H."/>
            <person name="Kuo A."/>
            <person name="LaButti K."/>
            <person name="Lang B.F."/>
            <person name="Lipzen A."/>
            <person name="O'Donnell K."/>
            <person name="Pangilinan J."/>
            <person name="Reynolds N."/>
            <person name="Sandor L."/>
            <person name="Smith M.W."/>
            <person name="Tsang A."/>
            <person name="Grigoriev I.V."/>
            <person name="Stajich J.E."/>
            <person name="Spatafora J.W."/>
        </authorList>
    </citation>
    <scope>NUCLEOTIDE SEQUENCE</scope>
    <source>
        <strain evidence="8">RSA 2281</strain>
    </source>
</reference>
<evidence type="ECO:0000256" key="7">
    <source>
        <dbReference type="SAM" id="MobiDB-lite"/>
    </source>
</evidence>
<comment type="pathway">
    <text evidence="1">Protein modification; protein ubiquitination.</text>
</comment>
<evidence type="ECO:0000256" key="3">
    <source>
        <dbReference type="ARBA" id="ARBA00022737"/>
    </source>
</evidence>
<evidence type="ECO:0000256" key="6">
    <source>
        <dbReference type="PROSITE-ProRule" id="PRU00221"/>
    </source>
</evidence>
<evidence type="ECO:0000256" key="1">
    <source>
        <dbReference type="ARBA" id="ARBA00004906"/>
    </source>
</evidence>